<dbReference type="PANTHER" id="PTHR43143:SF1">
    <property type="entry name" value="SERINE_THREONINE-PROTEIN PHOSPHATASE CPPED1"/>
    <property type="match status" value="1"/>
</dbReference>
<accession>A0A1V0UXY9</accession>
<dbReference type="EMBL" id="CP020557">
    <property type="protein sequence ID" value="ARF70105.1"/>
    <property type="molecule type" value="Genomic_DNA"/>
</dbReference>
<dbReference type="Pfam" id="PF00149">
    <property type="entry name" value="Metallophos"/>
    <property type="match status" value="1"/>
</dbReference>
<gene>
    <name evidence="3" type="ORF">B7C51_23045</name>
</gene>
<reference evidence="3 4" key="1">
    <citation type="submission" date="2017-03" db="EMBL/GenBank/DDBJ databases">
        <title>Paenibacillus larvae genome sequencing.</title>
        <authorList>
            <person name="Dingman D.W."/>
        </authorList>
    </citation>
    <scope>NUCLEOTIDE SEQUENCE [LARGE SCALE GENOMIC DNA]</scope>
    <source>
        <strain evidence="3 4">SAG 10367</strain>
    </source>
</reference>
<dbReference type="Proteomes" id="UP000192727">
    <property type="component" value="Chromosome"/>
</dbReference>
<protein>
    <recommendedName>
        <fullName evidence="2">Ricin B lectin domain-containing protein</fullName>
    </recommendedName>
</protein>
<dbReference type="SMART" id="SM00458">
    <property type="entry name" value="RICIN"/>
    <property type="match status" value="2"/>
</dbReference>
<dbReference type="InterPro" id="IPR029052">
    <property type="entry name" value="Metallo-depent_PP-like"/>
</dbReference>
<evidence type="ECO:0000313" key="3">
    <source>
        <dbReference type="EMBL" id="ARF70105.1"/>
    </source>
</evidence>
<dbReference type="InterPro" id="IPR004843">
    <property type="entry name" value="Calcineurin-like_PHP"/>
</dbReference>
<feature type="region of interest" description="Disordered" evidence="1">
    <location>
        <begin position="158"/>
        <end position="180"/>
    </location>
</feature>
<dbReference type="Gene3D" id="3.60.21.10">
    <property type="match status" value="1"/>
</dbReference>
<feature type="domain" description="Ricin B lectin" evidence="2">
    <location>
        <begin position="12"/>
        <end position="134"/>
    </location>
</feature>
<dbReference type="Pfam" id="PF14200">
    <property type="entry name" value="RicinB_lectin_2"/>
    <property type="match status" value="1"/>
</dbReference>
<proteinExistence type="predicted"/>
<evidence type="ECO:0000259" key="2">
    <source>
        <dbReference type="SMART" id="SM00458"/>
    </source>
</evidence>
<dbReference type="AlphaFoldDB" id="A0A1V0UXY9"/>
<feature type="domain" description="Ricin B lectin" evidence="2">
    <location>
        <begin position="454"/>
        <end position="586"/>
    </location>
</feature>
<sequence>MQNQKSNRLLADGIYKIQVENSKVFQYEGGSVVISEWTGQDNQLWEFYYVSNWQAVDGYCIRPVGTTKYLAWDRNKGNILTVREHDRDIEYTKYWKIYELNNRYIIENHHYPFPYLNVNGDIVNVSQGQRYEFTLVKDPDIPNPNFNDISLVITSDPQYPWTPKMDDGDNSESDSETRSVSERLIREQYQDINSYTNSVPNSSVLINGDITAFGHGWQRDKMKNLLSTLNKKYYYGLGNHDIENNKNDCAMDECFRASMQDYQIHVDGHKLPKSQVDFEKKEYMTVLWYEGSFYYTVDFGGIYSIQLNNFPTMTASCGMNGYGKPGYTMEPNLDWLEQKLKFASQSGKIIIVNVHKPDDWKGGPNERFKKLLRDYNVTAVFCGHYHKQCGRGYYSSYFGDVPVFLSGSASQRTYLILEQSIYRKEINIYSVRDNNWKNKKLEQRIEINSLINGKYQIATALNDKSVLDLNGPNHVTLWENNGGSHQRWNFVYDKKKEAYQIYSVSDKNLVLAWNAIPNSRQVFATPNQYKEEHYWLLEATGDGYYIIKNKKEPTLVLDVTDSETANGTKIKVHPQHPPTDAIWNINAQKFKLI</sequence>
<dbReference type="PROSITE" id="PS50231">
    <property type="entry name" value="RICIN_B_LECTIN"/>
    <property type="match status" value="1"/>
</dbReference>
<dbReference type="GO" id="GO:0016787">
    <property type="term" value="F:hydrolase activity"/>
    <property type="evidence" value="ECO:0007669"/>
    <property type="project" value="InterPro"/>
</dbReference>
<dbReference type="SUPFAM" id="SSF50370">
    <property type="entry name" value="Ricin B-like lectins"/>
    <property type="match status" value="2"/>
</dbReference>
<evidence type="ECO:0000256" key="1">
    <source>
        <dbReference type="SAM" id="MobiDB-lite"/>
    </source>
</evidence>
<dbReference type="PANTHER" id="PTHR43143">
    <property type="entry name" value="METALLOPHOSPHOESTERASE, CALCINEURIN SUPERFAMILY"/>
    <property type="match status" value="1"/>
</dbReference>
<dbReference type="InterPro" id="IPR051918">
    <property type="entry name" value="STPP_CPPED1"/>
</dbReference>
<dbReference type="Gene3D" id="2.80.10.50">
    <property type="match status" value="2"/>
</dbReference>
<name>A0A1V0UXY9_9BACL</name>
<dbReference type="InterPro" id="IPR035992">
    <property type="entry name" value="Ricin_B-like_lectins"/>
</dbReference>
<evidence type="ECO:0000313" key="4">
    <source>
        <dbReference type="Proteomes" id="UP000192727"/>
    </source>
</evidence>
<dbReference type="SUPFAM" id="SSF56300">
    <property type="entry name" value="Metallo-dependent phosphatases"/>
    <property type="match status" value="1"/>
</dbReference>
<organism evidence="3 4">
    <name type="scientific">Paenibacillus larvae subsp. pulvifaciens</name>
    <dbReference type="NCBI Taxonomy" id="1477"/>
    <lineage>
        <taxon>Bacteria</taxon>
        <taxon>Bacillati</taxon>
        <taxon>Bacillota</taxon>
        <taxon>Bacilli</taxon>
        <taxon>Bacillales</taxon>
        <taxon>Paenibacillaceae</taxon>
        <taxon>Paenibacillus</taxon>
    </lineage>
</organism>
<dbReference type="CDD" id="cd23445">
    <property type="entry name" value="beta-trefoil_Ricin_HA17-like"/>
    <property type="match status" value="1"/>
</dbReference>
<dbReference type="RefSeq" id="WP_083041353.1">
    <property type="nucleotide sequence ID" value="NZ_CP020557.1"/>
</dbReference>
<dbReference type="InterPro" id="IPR000772">
    <property type="entry name" value="Ricin_B_lectin"/>
</dbReference>